<dbReference type="Proteomes" id="UP000784286">
    <property type="component" value="Unassembled WGS sequence"/>
</dbReference>
<name>A0A948TM05_9BACT</name>
<dbReference type="InterPro" id="IPR027417">
    <property type="entry name" value="P-loop_NTPase"/>
</dbReference>
<reference evidence="1" key="1">
    <citation type="journal article" date="2021" name="PeerJ">
        <title>Extensive microbial diversity within the chicken gut microbiome revealed by metagenomics and culture.</title>
        <authorList>
            <person name="Gilroy R."/>
            <person name="Ravi A."/>
            <person name="Getino M."/>
            <person name="Pursley I."/>
            <person name="Horton D.L."/>
            <person name="Alikhan N.F."/>
            <person name="Baker D."/>
            <person name="Gharbi K."/>
            <person name="Hall N."/>
            <person name="Watson M."/>
            <person name="Adriaenssens E.M."/>
            <person name="Foster-Nyarko E."/>
            <person name="Jarju S."/>
            <person name="Secka A."/>
            <person name="Antonio M."/>
            <person name="Oren A."/>
            <person name="Chaudhuri R.R."/>
            <person name="La Ragione R."/>
            <person name="Hildebrand F."/>
            <person name="Pallen M.J."/>
        </authorList>
    </citation>
    <scope>NUCLEOTIDE SEQUENCE</scope>
    <source>
        <strain evidence="1">8470</strain>
    </source>
</reference>
<sequence length="299" mass="32766">MTVDYYYNVGGFIFSVSLPQGTDVGSLLPSFKPFRCEAVQPEQCLFRITAQEHPQVPSVLGGDLLDESVNDLGYTSLFAVSDGYRVEIRHTSRAAIHHLQADSRFTSAVATVFWEDCHAGSVLCSMIRIVYSQAVLLHGAISIHASVVSHSGYAYLFMGKSGTGKSTHAALWMKYIPDTELLNDDNPVVRIQDGTAWVYGTPWSGKTPCYKNQGFPVGGMVRLRQAAATAFLPRQDIEAFVLLLPGCSAIRQDKILYGALCSTLVQLAEKVPVALLYCRPDQEAATLCFTMLANKKIDD</sequence>
<reference evidence="1" key="2">
    <citation type="submission" date="2021-04" db="EMBL/GenBank/DDBJ databases">
        <authorList>
            <person name="Gilroy R."/>
        </authorList>
    </citation>
    <scope>NUCLEOTIDE SEQUENCE</scope>
    <source>
        <strain evidence="1">8470</strain>
    </source>
</reference>
<gene>
    <name evidence="1" type="ORF">H9928_04770</name>
</gene>
<evidence type="ECO:0000313" key="1">
    <source>
        <dbReference type="EMBL" id="MBU3855861.1"/>
    </source>
</evidence>
<dbReference type="AlphaFoldDB" id="A0A948TM05"/>
<dbReference type="SUPFAM" id="SSF53795">
    <property type="entry name" value="PEP carboxykinase-like"/>
    <property type="match status" value="1"/>
</dbReference>
<accession>A0A948TM05</accession>
<dbReference type="EMBL" id="JAHLFJ010000045">
    <property type="protein sequence ID" value="MBU3855861.1"/>
    <property type="molecule type" value="Genomic_DNA"/>
</dbReference>
<comment type="caution">
    <text evidence="1">The sequence shown here is derived from an EMBL/GenBank/DDBJ whole genome shotgun (WGS) entry which is preliminary data.</text>
</comment>
<protein>
    <submittedName>
        <fullName evidence="1">Phosphoenolpyruvate carboxykinase</fullName>
    </submittedName>
</protein>
<proteinExistence type="predicted"/>
<organism evidence="1 2">
    <name type="scientific">Candidatus Phocaeicola excrementipullorum</name>
    <dbReference type="NCBI Taxonomy" id="2838731"/>
    <lineage>
        <taxon>Bacteria</taxon>
        <taxon>Pseudomonadati</taxon>
        <taxon>Bacteroidota</taxon>
        <taxon>Bacteroidia</taxon>
        <taxon>Bacteroidales</taxon>
        <taxon>Bacteroidaceae</taxon>
        <taxon>Phocaeicola</taxon>
    </lineage>
</organism>
<dbReference type="Gene3D" id="3.40.50.300">
    <property type="entry name" value="P-loop containing nucleotide triphosphate hydrolases"/>
    <property type="match status" value="1"/>
</dbReference>
<evidence type="ECO:0000313" key="2">
    <source>
        <dbReference type="Proteomes" id="UP000784286"/>
    </source>
</evidence>